<reference evidence="3" key="1">
    <citation type="submission" date="2009-09" db="EMBL/GenBank/DDBJ databases">
        <title>The complete chromosome of Sebaldella termitidis ATCC 33386.</title>
        <authorList>
            <consortium name="US DOE Joint Genome Institute (JGI-PGF)"/>
            <person name="Lucas S."/>
            <person name="Copeland A."/>
            <person name="Lapidus A."/>
            <person name="Glavina del Rio T."/>
            <person name="Dalin E."/>
            <person name="Tice H."/>
            <person name="Bruce D."/>
            <person name="Goodwin L."/>
            <person name="Pitluck S."/>
            <person name="Kyrpides N."/>
            <person name="Mavromatis K."/>
            <person name="Ivanova N."/>
            <person name="Mikhailova N."/>
            <person name="Sims D."/>
            <person name="Meincke L."/>
            <person name="Brettin T."/>
            <person name="Detter J.C."/>
            <person name="Han C."/>
            <person name="Larimer F."/>
            <person name="Land M."/>
            <person name="Hauser L."/>
            <person name="Markowitz V."/>
            <person name="Cheng J.F."/>
            <person name="Hugenholtz P."/>
            <person name="Woyke T."/>
            <person name="Wu D."/>
            <person name="Eisen J.A."/>
        </authorList>
    </citation>
    <scope>NUCLEOTIDE SEQUENCE [LARGE SCALE GENOMIC DNA]</scope>
    <source>
        <strain evidence="3">ATCC 33386 / NCTC 11300</strain>
    </source>
</reference>
<dbReference type="STRING" id="526218.Sterm_0877"/>
<feature type="coiled-coil region" evidence="1">
    <location>
        <begin position="87"/>
        <end position="140"/>
    </location>
</feature>
<protein>
    <submittedName>
        <fullName evidence="2">Uncharacterized protein</fullName>
    </submittedName>
</protein>
<proteinExistence type="predicted"/>
<dbReference type="KEGG" id="str:Sterm_0877"/>
<dbReference type="RefSeq" id="WP_012860345.1">
    <property type="nucleotide sequence ID" value="NC_013517.1"/>
</dbReference>
<keyword evidence="1" id="KW-0175">Coiled coil</keyword>
<name>D1AR61_SEBTE</name>
<dbReference type="HOGENOM" id="CLU_1776129_0_0_0"/>
<gene>
    <name evidence="2" type="ordered locus">Sterm_0877</name>
</gene>
<reference evidence="2 3" key="2">
    <citation type="journal article" date="2010" name="Stand. Genomic Sci.">
        <title>Complete genome sequence of Sebaldella termitidis type strain (NCTC 11300).</title>
        <authorList>
            <person name="Harmon-Smith M."/>
            <person name="Celia L."/>
            <person name="Chertkov O."/>
            <person name="Lapidus A."/>
            <person name="Copeland A."/>
            <person name="Glavina Del Rio T."/>
            <person name="Nolan M."/>
            <person name="Lucas S."/>
            <person name="Tice H."/>
            <person name="Cheng J.F."/>
            <person name="Han C."/>
            <person name="Detter J.C."/>
            <person name="Bruce D."/>
            <person name="Goodwin L."/>
            <person name="Pitluck S."/>
            <person name="Pati A."/>
            <person name="Liolios K."/>
            <person name="Ivanova N."/>
            <person name="Mavromatis K."/>
            <person name="Mikhailova N."/>
            <person name="Chen A."/>
            <person name="Palaniappan K."/>
            <person name="Land M."/>
            <person name="Hauser L."/>
            <person name="Chang Y.J."/>
            <person name="Jeffries C.D."/>
            <person name="Brettin T."/>
            <person name="Goker M."/>
            <person name="Beck B."/>
            <person name="Bristow J."/>
            <person name="Eisen J.A."/>
            <person name="Markowitz V."/>
            <person name="Hugenholtz P."/>
            <person name="Kyrpides N.C."/>
            <person name="Klenk H.P."/>
            <person name="Chen F."/>
        </authorList>
    </citation>
    <scope>NUCLEOTIDE SEQUENCE [LARGE SCALE GENOMIC DNA]</scope>
    <source>
        <strain evidence="3">ATCC 33386 / NCTC 11300</strain>
    </source>
</reference>
<sequence>MYLLFNKQGEFSGFSYGNLTDKEKEDGFNIKEITDEEHKTYIEKTNMKGYTYYLENDEVVERSPKPDLFHIWNTESKEWNYKKELEISVLEEELGSLELEITNIQKEIKNLKEAGKTFAAKKLEKENIELDKTYQEKLKRYEELTGEEEK</sequence>
<dbReference type="EMBL" id="CP001739">
    <property type="protein sequence ID" value="ACZ07749.1"/>
    <property type="molecule type" value="Genomic_DNA"/>
</dbReference>
<accession>D1AR61</accession>
<organism evidence="2 3">
    <name type="scientific">Sebaldella termitidis (strain ATCC 33386 / NCTC 11300)</name>
    <dbReference type="NCBI Taxonomy" id="526218"/>
    <lineage>
        <taxon>Bacteria</taxon>
        <taxon>Fusobacteriati</taxon>
        <taxon>Fusobacteriota</taxon>
        <taxon>Fusobacteriia</taxon>
        <taxon>Fusobacteriales</taxon>
        <taxon>Leptotrichiaceae</taxon>
        <taxon>Sebaldella</taxon>
    </lineage>
</organism>
<dbReference type="AlphaFoldDB" id="D1AR61"/>
<keyword evidence="3" id="KW-1185">Reference proteome</keyword>
<dbReference type="Proteomes" id="UP000000845">
    <property type="component" value="Chromosome"/>
</dbReference>
<evidence type="ECO:0000256" key="1">
    <source>
        <dbReference type="SAM" id="Coils"/>
    </source>
</evidence>
<evidence type="ECO:0000313" key="2">
    <source>
        <dbReference type="EMBL" id="ACZ07749.1"/>
    </source>
</evidence>
<evidence type="ECO:0000313" key="3">
    <source>
        <dbReference type="Proteomes" id="UP000000845"/>
    </source>
</evidence>